<keyword evidence="18" id="KW-1185">Reference proteome</keyword>
<evidence type="ECO:0000256" key="7">
    <source>
        <dbReference type="ARBA" id="ARBA00022840"/>
    </source>
</evidence>
<dbReference type="GO" id="GO:0043138">
    <property type="term" value="F:3'-5' DNA helicase activity"/>
    <property type="evidence" value="ECO:0007669"/>
    <property type="project" value="UniProtKB-UniRule"/>
</dbReference>
<keyword evidence="2 13" id="KW-0547">Nucleotide-binding</keyword>
<sequence>MAVAWTKEQKKVIDLRDRNILVSAAAGSGKTAVLVERILTMVTDKENPVDIDSLLVVTFTRAAAAEMKERIRAALEKALTESPEDEHLQRQSALIHHAQITTIHGFCTYVIQNYFHLIDLDPGYRIADEGELKLLKKEVLEEVLEEAYEEKDPGFLKFVEWYAPGKSDQSIENLILKLYDFAVSYPYPKDWLDECNKMYESAGEGRLEDMPWMQELLEEIHTQLHNALEVTKNASALARSSAGPYMYLPMLEADEEILHTLLQKESYQEMYQALQGMGFMTLSRKKDTSVDETLRAQVKALRDDVKSILTDIQTKYCSRPKEQVVREFQLCREPIFWLVGLTKRFMEVFSEKKRRKSLMDFSDLEHFALEILVQKKNDGYVRTEAAKELSNRYAEVMIDEYQDSNFIQEFLLESVSGVFDGTYNRFMVGDVKQSIYGFRLARPELFLKKQEDYTVESSREQRIDLHKNFRSRKNVLTSINFMFRQIMERSLGGIEYDDSEALYAGADYPDGQDPDFPCTDVLLIDSKSPELEDTKTRETMIETEALFVSKKIISMVGKDKVWDKNLKTYRKVEYRDCVVLLRTVSEWADIFSRVLQSQGIPAYTTSQTGYFSALEVVTVLDFLRICDNPMQDIPFAAVLHSPIGTCSSEELAVIKSTYPSQRIYQACNLYAREGSDESLRGKLLRFLKMISDFRDRVPYTPIHQLVEEILEETGYGDYAAAMPAGQQRTANLAMLVEKAVEFEDTSYRGLFNFIRYIEEIQKYEVDFGEVNINGETEDTVRIMSIHKSKGLEFPVVFVAGMGKRFNFMDANQTVVLHSKLGIASDVIDSERRTKEATLLKEAVRQRMTKETLGEELRILYVALTRAKEKLILCGSGDLKKWVESCGYLIYSENRHLYYGRLIKARCYFDWVLASLAGHPCFQSLFEMYQLPTGREVSLEDKDAKIKIQVITPSSLVASEMLTRMNRDVKKQELLHWDASVIRDPDTKKILEKRFSYVYPYRELALIPVKMSVSELKRSGEDEQGEELFYESDQMPYIPEFMQEARDEKGGSARGTIYHKVFENLNYKSLKAVIENPFSELKRQIDAMVSDQKLSKEDAEHVWIRDLVQFLHTDIGQRICQAGAAQRLYREQPFVMGIPASDIDEKWPADELVLVQGIIDAYFEEKGKLVLVDYKTDRVTDPDGSDLAKRYEKQLLYYKKALQQITGKEVKEMDIYSVSLGRKIEIV</sequence>
<dbReference type="Pfam" id="PF13361">
    <property type="entry name" value="UvrD_C"/>
    <property type="match status" value="1"/>
</dbReference>
<dbReference type="Proteomes" id="UP000593601">
    <property type="component" value="Chromosome"/>
</dbReference>
<dbReference type="InterPro" id="IPR000212">
    <property type="entry name" value="DNA_helicase_UvrD/REP"/>
</dbReference>
<dbReference type="GO" id="GO:0000724">
    <property type="term" value="P:double-strand break repair via homologous recombination"/>
    <property type="evidence" value="ECO:0007669"/>
    <property type="project" value="UniProtKB-UniRule"/>
</dbReference>
<keyword evidence="9 13" id="KW-0234">DNA repair</keyword>
<dbReference type="Pfam" id="PF12705">
    <property type="entry name" value="PDDEXK_1"/>
    <property type="match status" value="1"/>
</dbReference>
<dbReference type="InterPro" id="IPR011604">
    <property type="entry name" value="PDDEXK-like_dom_sf"/>
</dbReference>
<dbReference type="SUPFAM" id="SSF52980">
    <property type="entry name" value="Restriction endonuclease-like"/>
    <property type="match status" value="1"/>
</dbReference>
<evidence type="ECO:0000256" key="1">
    <source>
        <dbReference type="ARBA" id="ARBA00022722"/>
    </source>
</evidence>
<comment type="subunit">
    <text evidence="13">Heterodimer of AddA and AddB/RexB.</text>
</comment>
<dbReference type="EC" id="3.1.-.-" evidence="13"/>
<dbReference type="PROSITE" id="PS51217">
    <property type="entry name" value="UVRD_HELICASE_CTER"/>
    <property type="match status" value="1"/>
</dbReference>
<evidence type="ECO:0000256" key="5">
    <source>
        <dbReference type="ARBA" id="ARBA00022806"/>
    </source>
</evidence>
<dbReference type="GO" id="GO:0033202">
    <property type="term" value="C:DNA helicase complex"/>
    <property type="evidence" value="ECO:0007669"/>
    <property type="project" value="TreeGrafter"/>
</dbReference>
<dbReference type="InterPro" id="IPR011335">
    <property type="entry name" value="Restrct_endonuc-II-like"/>
</dbReference>
<dbReference type="InterPro" id="IPR014016">
    <property type="entry name" value="UvrD-like_ATP-bd"/>
</dbReference>
<evidence type="ECO:0000256" key="2">
    <source>
        <dbReference type="ARBA" id="ARBA00022741"/>
    </source>
</evidence>
<dbReference type="PANTHER" id="PTHR11070:SF48">
    <property type="entry name" value="ATP-DEPENDENT HELICASE_NUCLEASE SUBUNIT A"/>
    <property type="match status" value="1"/>
</dbReference>
<dbReference type="KEGG" id="bliq:INP51_00740"/>
<name>A0A7M2RGU8_9FIRM</name>
<gene>
    <name evidence="13 17" type="primary">addA</name>
    <name evidence="17" type="ORF">INP51_00740</name>
</gene>
<evidence type="ECO:0000256" key="8">
    <source>
        <dbReference type="ARBA" id="ARBA00023125"/>
    </source>
</evidence>
<keyword evidence="6 13" id="KW-0269">Exonuclease</keyword>
<keyword evidence="10 13" id="KW-0413">Isomerase</keyword>
<dbReference type="Gene3D" id="3.90.320.10">
    <property type="match status" value="1"/>
</dbReference>
<dbReference type="GO" id="GO:0008408">
    <property type="term" value="F:3'-5' exonuclease activity"/>
    <property type="evidence" value="ECO:0007669"/>
    <property type="project" value="UniProtKB-UniRule"/>
</dbReference>
<accession>A0A7M2RGU8</accession>
<protein>
    <recommendedName>
        <fullName evidence="13">ATP-dependent helicase/nuclease subunit A</fullName>
        <ecNumber evidence="13">3.1.-.-</ecNumber>
        <ecNumber evidence="13">5.6.2.4</ecNumber>
    </recommendedName>
    <alternativeName>
        <fullName evidence="13">ATP-dependent helicase/nuclease AddA</fullName>
    </alternativeName>
    <alternativeName>
        <fullName evidence="13">DNA 3'-5' helicase AddA</fullName>
    </alternativeName>
</protein>
<dbReference type="PANTHER" id="PTHR11070">
    <property type="entry name" value="UVRD / RECB / PCRA DNA HELICASE FAMILY MEMBER"/>
    <property type="match status" value="1"/>
</dbReference>
<evidence type="ECO:0000256" key="6">
    <source>
        <dbReference type="ARBA" id="ARBA00022839"/>
    </source>
</evidence>
<reference evidence="17 18" key="1">
    <citation type="submission" date="2020-10" db="EMBL/GenBank/DDBJ databases">
        <title>Blautia liquoris sp.nov., isolated from the mud in a fermentation cellar used for the production of Chinese strong-flavoured liquor.</title>
        <authorList>
            <person name="Lu L."/>
        </authorList>
    </citation>
    <scope>NUCLEOTIDE SEQUENCE [LARGE SCALE GENOMIC DNA]</scope>
    <source>
        <strain evidence="17 18">LZLJ-3</strain>
    </source>
</reference>
<dbReference type="EMBL" id="CP063304">
    <property type="protein sequence ID" value="QOV19545.1"/>
    <property type="molecule type" value="Genomic_DNA"/>
</dbReference>
<dbReference type="PROSITE" id="PS51198">
    <property type="entry name" value="UVRD_HELICASE_ATP_BIND"/>
    <property type="match status" value="1"/>
</dbReference>
<evidence type="ECO:0000313" key="18">
    <source>
        <dbReference type="Proteomes" id="UP000593601"/>
    </source>
</evidence>
<dbReference type="GO" id="GO:0005524">
    <property type="term" value="F:ATP binding"/>
    <property type="evidence" value="ECO:0007669"/>
    <property type="project" value="UniProtKB-UniRule"/>
</dbReference>
<keyword evidence="1 13" id="KW-0540">Nuclease</keyword>
<dbReference type="NCBIfam" id="TIGR02785">
    <property type="entry name" value="addA_Gpos"/>
    <property type="match status" value="1"/>
</dbReference>
<dbReference type="FunFam" id="3.40.50.300:FF:001236">
    <property type="entry name" value="ATP-dependent helicase/nuclease subunit A"/>
    <property type="match status" value="1"/>
</dbReference>
<evidence type="ECO:0000256" key="14">
    <source>
        <dbReference type="PROSITE-ProRule" id="PRU00560"/>
    </source>
</evidence>
<feature type="binding site" evidence="14">
    <location>
        <begin position="24"/>
        <end position="31"/>
    </location>
    <ligand>
        <name>ATP</name>
        <dbReference type="ChEBI" id="CHEBI:30616"/>
    </ligand>
</feature>
<evidence type="ECO:0000256" key="4">
    <source>
        <dbReference type="ARBA" id="ARBA00022801"/>
    </source>
</evidence>
<comment type="catalytic activity">
    <reaction evidence="11 13">
        <text>Couples ATP hydrolysis with the unwinding of duplex DNA by translocating in the 3'-5' direction.</text>
        <dbReference type="EC" id="5.6.2.4"/>
    </reaction>
</comment>
<keyword evidence="8 13" id="KW-0238">DNA-binding</keyword>
<evidence type="ECO:0000256" key="13">
    <source>
        <dbReference type="HAMAP-Rule" id="MF_01451"/>
    </source>
</evidence>
<dbReference type="RefSeq" id="WP_193735865.1">
    <property type="nucleotide sequence ID" value="NZ_CP063304.1"/>
</dbReference>
<dbReference type="SUPFAM" id="SSF52540">
    <property type="entry name" value="P-loop containing nucleoside triphosphate hydrolases"/>
    <property type="match status" value="1"/>
</dbReference>
<comment type="cofactor">
    <cofactor evidence="13">
        <name>Mg(2+)</name>
        <dbReference type="ChEBI" id="CHEBI:18420"/>
    </cofactor>
</comment>
<dbReference type="InterPro" id="IPR027417">
    <property type="entry name" value="P-loop_NTPase"/>
</dbReference>
<comment type="catalytic activity">
    <reaction evidence="12 13">
        <text>ATP + H2O = ADP + phosphate + H(+)</text>
        <dbReference type="Rhea" id="RHEA:13065"/>
        <dbReference type="ChEBI" id="CHEBI:15377"/>
        <dbReference type="ChEBI" id="CHEBI:15378"/>
        <dbReference type="ChEBI" id="CHEBI:30616"/>
        <dbReference type="ChEBI" id="CHEBI:43474"/>
        <dbReference type="ChEBI" id="CHEBI:456216"/>
        <dbReference type="EC" id="5.6.2.4"/>
    </reaction>
</comment>
<dbReference type="InterPro" id="IPR014017">
    <property type="entry name" value="DNA_helicase_UvrD-like_C"/>
</dbReference>
<evidence type="ECO:0000256" key="12">
    <source>
        <dbReference type="ARBA" id="ARBA00048988"/>
    </source>
</evidence>
<evidence type="ECO:0000259" key="16">
    <source>
        <dbReference type="PROSITE" id="PS51217"/>
    </source>
</evidence>
<dbReference type="AlphaFoldDB" id="A0A7M2RGU8"/>
<keyword evidence="3 13" id="KW-0227">DNA damage</keyword>
<evidence type="ECO:0000313" key="17">
    <source>
        <dbReference type="EMBL" id="QOV19545.1"/>
    </source>
</evidence>
<comment type="similarity">
    <text evidence="13">Belongs to the helicase family. AddA subfamily.</text>
</comment>
<dbReference type="InterPro" id="IPR014152">
    <property type="entry name" value="AddA"/>
</dbReference>
<dbReference type="Gene3D" id="6.10.250.2380">
    <property type="match status" value="1"/>
</dbReference>
<dbReference type="EC" id="5.6.2.4" evidence="13"/>
<keyword evidence="7 13" id="KW-0067">ATP-binding</keyword>
<comment type="function">
    <text evidence="13">The heterodimer acts as both an ATP-dependent DNA helicase and an ATP-dependent, dual-direction single-stranded exonuclease. Recognizes the chi site generating a DNA molecule suitable for the initiation of homologous recombination. The AddA nuclease domain is required for chi fragment generation; this subunit has the helicase and 3' -&gt; 5' nuclease activities.</text>
</comment>
<dbReference type="GO" id="GO:0005829">
    <property type="term" value="C:cytosol"/>
    <property type="evidence" value="ECO:0007669"/>
    <property type="project" value="TreeGrafter"/>
</dbReference>
<evidence type="ECO:0000256" key="10">
    <source>
        <dbReference type="ARBA" id="ARBA00023235"/>
    </source>
</evidence>
<organism evidence="17 18">
    <name type="scientific">Blautia liquoris</name>
    <dbReference type="NCBI Taxonomy" id="2779518"/>
    <lineage>
        <taxon>Bacteria</taxon>
        <taxon>Bacillati</taxon>
        <taxon>Bacillota</taxon>
        <taxon>Clostridia</taxon>
        <taxon>Lachnospirales</taxon>
        <taxon>Lachnospiraceae</taxon>
        <taxon>Blautia</taxon>
    </lineage>
</organism>
<evidence type="ECO:0000259" key="15">
    <source>
        <dbReference type="PROSITE" id="PS51198"/>
    </source>
</evidence>
<proteinExistence type="inferred from homology"/>
<dbReference type="GO" id="GO:0003690">
    <property type="term" value="F:double-stranded DNA binding"/>
    <property type="evidence" value="ECO:0007669"/>
    <property type="project" value="UniProtKB-UniRule"/>
</dbReference>
<evidence type="ECO:0000256" key="9">
    <source>
        <dbReference type="ARBA" id="ARBA00023204"/>
    </source>
</evidence>
<dbReference type="Gene3D" id="3.40.50.300">
    <property type="entry name" value="P-loop containing nucleotide triphosphate hydrolases"/>
    <property type="match status" value="3"/>
</dbReference>
<keyword evidence="5 13" id="KW-0347">Helicase</keyword>
<feature type="domain" description="UvrD-like helicase C-terminal" evidence="16">
    <location>
        <begin position="499"/>
        <end position="790"/>
    </location>
</feature>
<dbReference type="Pfam" id="PF00580">
    <property type="entry name" value="UvrD-helicase"/>
    <property type="match status" value="1"/>
</dbReference>
<keyword evidence="4 13" id="KW-0378">Hydrolase</keyword>
<dbReference type="HAMAP" id="MF_01451">
    <property type="entry name" value="AddA"/>
    <property type="match status" value="1"/>
</dbReference>
<evidence type="ECO:0000256" key="11">
    <source>
        <dbReference type="ARBA" id="ARBA00034617"/>
    </source>
</evidence>
<evidence type="ECO:0000256" key="3">
    <source>
        <dbReference type="ARBA" id="ARBA00022763"/>
    </source>
</evidence>
<feature type="domain" description="UvrD-like helicase ATP-binding" evidence="15">
    <location>
        <begin position="3"/>
        <end position="472"/>
    </location>
</feature>
<dbReference type="InterPro" id="IPR038726">
    <property type="entry name" value="PDDEXK_AddAB-type"/>
</dbReference>